<dbReference type="InParanoid" id="A0A1E7EVB0"/>
<evidence type="ECO:0000313" key="2">
    <source>
        <dbReference type="EMBL" id="OEU09735.1"/>
    </source>
</evidence>
<organism evidence="2 3">
    <name type="scientific">Fragilariopsis cylindrus CCMP1102</name>
    <dbReference type="NCBI Taxonomy" id="635003"/>
    <lineage>
        <taxon>Eukaryota</taxon>
        <taxon>Sar</taxon>
        <taxon>Stramenopiles</taxon>
        <taxon>Ochrophyta</taxon>
        <taxon>Bacillariophyta</taxon>
        <taxon>Bacillariophyceae</taxon>
        <taxon>Bacillariophycidae</taxon>
        <taxon>Bacillariales</taxon>
        <taxon>Bacillariaceae</taxon>
        <taxon>Fragilariopsis</taxon>
    </lineage>
</organism>
<dbReference type="AlphaFoldDB" id="A0A1E7EVB0"/>
<dbReference type="KEGG" id="fcy:FRACYDRAFT_264055"/>
<reference evidence="2 3" key="1">
    <citation type="submission" date="2016-09" db="EMBL/GenBank/DDBJ databases">
        <title>Extensive genetic diversity and differential bi-allelic expression allows diatom success in the polar Southern Ocean.</title>
        <authorList>
            <consortium name="DOE Joint Genome Institute"/>
            <person name="Mock T."/>
            <person name="Otillar R.P."/>
            <person name="Strauss J."/>
            <person name="Dupont C."/>
            <person name="Frickenhaus S."/>
            <person name="Maumus F."/>
            <person name="Mcmullan M."/>
            <person name="Sanges R."/>
            <person name="Schmutz J."/>
            <person name="Toseland A."/>
            <person name="Valas R."/>
            <person name="Veluchamy A."/>
            <person name="Ward B.J."/>
            <person name="Allen A."/>
            <person name="Barry K."/>
            <person name="Falciatore A."/>
            <person name="Ferrante M."/>
            <person name="Fortunato A.E."/>
            <person name="Gloeckner G."/>
            <person name="Gruber A."/>
            <person name="Hipkin R."/>
            <person name="Janech M."/>
            <person name="Kroth P."/>
            <person name="Leese F."/>
            <person name="Lindquist E."/>
            <person name="Lyon B.R."/>
            <person name="Martin J."/>
            <person name="Mayer C."/>
            <person name="Parker M."/>
            <person name="Quesneville H."/>
            <person name="Raymond J."/>
            <person name="Uhlig C."/>
            <person name="Valentin K.U."/>
            <person name="Worden A.Z."/>
            <person name="Armbrust E.V."/>
            <person name="Bowler C."/>
            <person name="Green B."/>
            <person name="Moulton V."/>
            <person name="Van Oosterhout C."/>
            <person name="Grigoriev I."/>
        </authorList>
    </citation>
    <scope>NUCLEOTIDE SEQUENCE [LARGE SCALE GENOMIC DNA]</scope>
    <source>
        <strain evidence="2 3">CCMP1102</strain>
    </source>
</reference>
<proteinExistence type="predicted"/>
<dbReference type="EMBL" id="KV784374">
    <property type="protein sequence ID" value="OEU09735.1"/>
    <property type="molecule type" value="Genomic_DNA"/>
</dbReference>
<keyword evidence="3" id="KW-1185">Reference proteome</keyword>
<accession>A0A1E7EVB0</accession>
<evidence type="ECO:0000313" key="3">
    <source>
        <dbReference type="Proteomes" id="UP000095751"/>
    </source>
</evidence>
<feature type="compositionally biased region" description="Basic residues" evidence="1">
    <location>
        <begin position="30"/>
        <end position="42"/>
    </location>
</feature>
<gene>
    <name evidence="2" type="ORF">FRACYDRAFT_264055</name>
</gene>
<sequence length="384" mass="45248">MDTAFSSNDKRRRCRGGKKEEDDEDAKLVSSKKKKKKKKKKRRILLQIDPTKSSPEEVVAFEVINTTLNRMETIITYYQQKKGNDCDEDRGLIEDLSDTIKGLYLSSHFSSTKFKQIFYLAFYKLHGIPRLLSILKMITCTRNDLRFYNEDGFKELDVKKYHEYCDTYYKGMSAPLRKIGRAKTRYLAQTRKRPISKAYIFLFLYKIMNWEDLHRITHGYDMIKDACIKMQEEFIEFGGIQLLIDTNTANIHYDRMTDLKLTFNILSMITFQLNPKIQDYTKQCMFNSVLDALTLLCKFPDDQYVISTFNSILNFLNRFIHLYTTNVYAAQQFKEHIVPILSKANKNPNGSYRENINADLVNKFMVTYDTYFPNENVEKNTNES</sequence>
<dbReference type="Proteomes" id="UP000095751">
    <property type="component" value="Unassembled WGS sequence"/>
</dbReference>
<name>A0A1E7EVB0_9STRA</name>
<feature type="region of interest" description="Disordered" evidence="1">
    <location>
        <begin position="1"/>
        <end position="42"/>
    </location>
</feature>
<evidence type="ECO:0000256" key="1">
    <source>
        <dbReference type="SAM" id="MobiDB-lite"/>
    </source>
</evidence>
<protein>
    <submittedName>
        <fullName evidence="2">Uncharacterized protein</fullName>
    </submittedName>
</protein>